<organism evidence="2 3">
    <name type="scientific">Mycolicibacterium parafortuitum</name>
    <name type="common">Mycobacterium parafortuitum</name>
    <dbReference type="NCBI Taxonomy" id="39692"/>
    <lineage>
        <taxon>Bacteria</taxon>
        <taxon>Bacillati</taxon>
        <taxon>Actinomycetota</taxon>
        <taxon>Actinomycetes</taxon>
        <taxon>Mycobacteriales</taxon>
        <taxon>Mycobacteriaceae</taxon>
        <taxon>Mycolicibacterium</taxon>
    </lineage>
</organism>
<evidence type="ECO:0000313" key="2">
    <source>
        <dbReference type="EMBL" id="SRX83073.1"/>
    </source>
</evidence>
<dbReference type="InterPro" id="IPR036928">
    <property type="entry name" value="AS_sf"/>
</dbReference>
<dbReference type="Proteomes" id="UP000252008">
    <property type="component" value="Unassembled WGS sequence"/>
</dbReference>
<dbReference type="Gene3D" id="3.10.490.10">
    <property type="entry name" value="Gamma-glutamyl cyclotransferase-like"/>
    <property type="match status" value="1"/>
</dbReference>
<gene>
    <name evidence="2" type="ORF">MPP7335_04844</name>
</gene>
<protein>
    <submittedName>
        <fullName evidence="2">Allophanate hydrolase [Segniliparus rotundus DSM]</fullName>
    </submittedName>
</protein>
<dbReference type="EMBL" id="UEGS01000001">
    <property type="protein sequence ID" value="SRX83073.1"/>
    <property type="molecule type" value="Genomic_DNA"/>
</dbReference>
<name>A0A375YPQ8_MYCPF</name>
<dbReference type="InterPro" id="IPR053844">
    <property type="entry name" value="AH_C"/>
</dbReference>
<proteinExistence type="predicted"/>
<accession>A0A375YPQ8</accession>
<evidence type="ECO:0000313" key="3">
    <source>
        <dbReference type="Proteomes" id="UP000252008"/>
    </source>
</evidence>
<keyword evidence="2" id="KW-0378">Hydrolase</keyword>
<sequence>MTVWISRRPDAEIAAEIESRGGDGHLAGLRLAVDETSDAAAVEALRTAGAVVVGTTHSAPVAVAAGAADLALAAAAGSRVPAAVHGIVAIAPTVGVLIGQACRTVVFAPTLASADRATAVLAAAPERSWPSDVRLAAAPAPVVAIPEELPELDGPGRAAFERAVDTLAAAGARIVRVGTSAFLAAHDLRDDALAVLDGADALLVPAAYTTAAGPFGLCAVTVPTATAGDARGSVTVVARAFDDAVALDVAALLAGESPPAVWPLAGTEHVELVVFGAHLAGGPLAHQLTDRGARFAGEITTAPRYRMTVLPTNPPKPGVTRVADGTAGSALSGHRWLMSPAALGAFLAALPAPMQLGKVEFADGSWRTGFGCDGSARGADISGYGSWTNALAAGAVEQT</sequence>
<reference evidence="2 3" key="1">
    <citation type="submission" date="2018-05" db="EMBL/GenBank/DDBJ databases">
        <authorList>
            <consortium name="IHU Genomes"/>
        </authorList>
    </citation>
    <scope>NUCLEOTIDE SEQUENCE [LARGE SCALE GENOMIC DNA]</scope>
    <source>
        <strain evidence="2 3">P7335</strain>
    </source>
</reference>
<keyword evidence="3" id="KW-1185">Reference proteome</keyword>
<dbReference type="Gene3D" id="3.90.1300.10">
    <property type="entry name" value="Amidase signature (AS) domain"/>
    <property type="match status" value="1"/>
</dbReference>
<feature type="domain" description="Allophanate hydrolase C-terminal" evidence="1">
    <location>
        <begin position="270"/>
        <end position="391"/>
    </location>
</feature>
<dbReference type="RefSeq" id="WP_083144011.1">
    <property type="nucleotide sequence ID" value="NZ_MVID01000011.1"/>
</dbReference>
<evidence type="ECO:0000259" key="1">
    <source>
        <dbReference type="Pfam" id="PF21986"/>
    </source>
</evidence>
<dbReference type="SUPFAM" id="SSF75304">
    <property type="entry name" value="Amidase signature (AS) enzymes"/>
    <property type="match status" value="1"/>
</dbReference>
<dbReference type="Pfam" id="PF21986">
    <property type="entry name" value="AH_C"/>
    <property type="match status" value="1"/>
</dbReference>
<dbReference type="AlphaFoldDB" id="A0A375YPQ8"/>
<dbReference type="STRING" id="39692.BST38_14465"/>
<dbReference type="GO" id="GO:0016787">
    <property type="term" value="F:hydrolase activity"/>
    <property type="evidence" value="ECO:0007669"/>
    <property type="project" value="UniProtKB-KW"/>
</dbReference>